<reference evidence="2 3" key="1">
    <citation type="submission" date="2019-10" db="EMBL/GenBank/DDBJ databases">
        <authorList>
            <person name="Palmer J.M."/>
        </authorList>
    </citation>
    <scope>NUCLEOTIDE SEQUENCE [LARGE SCALE GENOMIC DNA]</scope>
    <source>
        <strain evidence="2 3">TWF696</strain>
    </source>
</reference>
<evidence type="ECO:0000313" key="2">
    <source>
        <dbReference type="EMBL" id="KAK6341272.1"/>
    </source>
</evidence>
<gene>
    <name evidence="2" type="ORF">TWF696_008355</name>
</gene>
<sequence>MLMRPPPSIPAPNVDHRTTFTGEAVWHMSAMYMHDWDGFYEEATAALRQISRRELVPDIKGLDFAEENYLVACELGLHAKFIQHISTPLNLAFPKLFGLQKCRFGDFKATESSARADERLTPDIAASIIRSPSDPSELIFVGEIKCFWTLELDQCDLNTRALRKAIGQLGAYMNTYNLKYGCLSTYLHTIFVRRDENYRWSISKPVKSDAQNPSLRECFLFMTWLAKTKGHEFVSGLSNEDVVFGEVARSASSRKSTGQHKTYQSLPEGSRDSSDPKGKSVPSMPPTEKLTELHLSGGSASATTGEGSATQGSLVSATSQSIYRSENVDPLGEIGAGDPLGSGTGTDELPPRHSSASTLIFRDEKTGSLDSCEVLDAVTYKTDRTVYRSVWQGRHCLLKWWDGDEQFAQWRFNNECTVRALLPNNRYIPTIYAAGQVVRGPLKPGFVIIMEKRKGENFSPWRWSRMDTRQRKVFKSALRDAFESFREKDLIHGDAQPNILWDEETETVCVIDWEEHEILPNHPLPPERDEILSIMAGCK</sequence>
<evidence type="ECO:0000313" key="3">
    <source>
        <dbReference type="Proteomes" id="UP001375240"/>
    </source>
</evidence>
<proteinExistence type="predicted"/>
<protein>
    <recommendedName>
        <fullName evidence="4">Fungal-type protein kinase domain-containing protein</fullName>
    </recommendedName>
</protein>
<keyword evidence="3" id="KW-1185">Reference proteome</keyword>
<name>A0AAV9UJ14_9PEZI</name>
<feature type="compositionally biased region" description="Low complexity" evidence="1">
    <location>
        <begin position="296"/>
        <end position="313"/>
    </location>
</feature>
<feature type="region of interest" description="Disordered" evidence="1">
    <location>
        <begin position="249"/>
        <end position="354"/>
    </location>
</feature>
<comment type="caution">
    <text evidence="2">The sequence shown here is derived from an EMBL/GenBank/DDBJ whole genome shotgun (WGS) entry which is preliminary data.</text>
</comment>
<feature type="compositionally biased region" description="Polar residues" evidence="1">
    <location>
        <begin position="314"/>
        <end position="324"/>
    </location>
</feature>
<evidence type="ECO:0008006" key="4">
    <source>
        <dbReference type="Google" id="ProtNLM"/>
    </source>
</evidence>
<organism evidence="2 3">
    <name type="scientific">Orbilia brochopaga</name>
    <dbReference type="NCBI Taxonomy" id="3140254"/>
    <lineage>
        <taxon>Eukaryota</taxon>
        <taxon>Fungi</taxon>
        <taxon>Dikarya</taxon>
        <taxon>Ascomycota</taxon>
        <taxon>Pezizomycotina</taxon>
        <taxon>Orbiliomycetes</taxon>
        <taxon>Orbiliales</taxon>
        <taxon>Orbiliaceae</taxon>
        <taxon>Orbilia</taxon>
    </lineage>
</organism>
<feature type="compositionally biased region" description="Polar residues" evidence="1">
    <location>
        <begin position="250"/>
        <end position="267"/>
    </location>
</feature>
<feature type="compositionally biased region" description="Basic and acidic residues" evidence="1">
    <location>
        <begin position="269"/>
        <end position="278"/>
    </location>
</feature>
<evidence type="ECO:0000256" key="1">
    <source>
        <dbReference type="SAM" id="MobiDB-lite"/>
    </source>
</evidence>
<feature type="compositionally biased region" description="Gly residues" evidence="1">
    <location>
        <begin position="334"/>
        <end position="344"/>
    </location>
</feature>
<dbReference type="EMBL" id="JAVHNQ010000007">
    <property type="protein sequence ID" value="KAK6341272.1"/>
    <property type="molecule type" value="Genomic_DNA"/>
</dbReference>
<dbReference type="InterPro" id="IPR011009">
    <property type="entry name" value="Kinase-like_dom_sf"/>
</dbReference>
<dbReference type="AlphaFoldDB" id="A0AAV9UJ14"/>
<dbReference type="Proteomes" id="UP001375240">
    <property type="component" value="Unassembled WGS sequence"/>
</dbReference>
<dbReference type="SUPFAM" id="SSF56112">
    <property type="entry name" value="Protein kinase-like (PK-like)"/>
    <property type="match status" value="1"/>
</dbReference>
<accession>A0AAV9UJ14</accession>